<sequence length="192" mass="22261">MTIPEDLLRCWHEQWHPCDPIGHELRGPHRERWVRFHSLPKSQRYAETPAEYEILLHRYNTVLDELFAGEDVYLLTPDWNDRPAPDPRPADHAAWHPGAEHWTSVCTDNDPEYRAYTHLYLSRVSWRPGCLDELLRAAADDQHAGALIMSLDLTRLHHPYDGGQDIFLPSTADRDALRDRHAAWLSKHPGGL</sequence>
<evidence type="ECO:0000313" key="3">
    <source>
        <dbReference type="Proteomes" id="UP000533598"/>
    </source>
</evidence>
<proteinExistence type="predicted"/>
<name>A0A7W7FSV9_9PSEU</name>
<dbReference type="EMBL" id="JACHMH010000001">
    <property type="protein sequence ID" value="MBB4675788.1"/>
    <property type="molecule type" value="Genomic_DNA"/>
</dbReference>
<gene>
    <name evidence="2" type="ORF">HNR67_001906</name>
</gene>
<evidence type="ECO:0000259" key="1">
    <source>
        <dbReference type="Pfam" id="PF13021"/>
    </source>
</evidence>
<protein>
    <recommendedName>
        <fullName evidence="1">DUF3885 domain-containing protein</fullName>
    </recommendedName>
</protein>
<dbReference type="Pfam" id="PF13021">
    <property type="entry name" value="DUF3885"/>
    <property type="match status" value="1"/>
</dbReference>
<keyword evidence="3" id="KW-1185">Reference proteome</keyword>
<dbReference type="InterPro" id="IPR024976">
    <property type="entry name" value="DUF3885"/>
</dbReference>
<accession>A0A7W7FSV9</accession>
<reference evidence="2 3" key="1">
    <citation type="submission" date="2020-08" db="EMBL/GenBank/DDBJ databases">
        <title>Sequencing the genomes of 1000 actinobacteria strains.</title>
        <authorList>
            <person name="Klenk H.-P."/>
        </authorList>
    </citation>
    <scope>NUCLEOTIDE SEQUENCE [LARGE SCALE GENOMIC DNA]</scope>
    <source>
        <strain evidence="2 3">DSM 44230</strain>
    </source>
</reference>
<dbReference type="Proteomes" id="UP000533598">
    <property type="component" value="Unassembled WGS sequence"/>
</dbReference>
<comment type="caution">
    <text evidence="2">The sequence shown here is derived from an EMBL/GenBank/DDBJ whole genome shotgun (WGS) entry which is preliminary data.</text>
</comment>
<evidence type="ECO:0000313" key="2">
    <source>
        <dbReference type="EMBL" id="MBB4675788.1"/>
    </source>
</evidence>
<dbReference type="RefSeq" id="WP_185001706.1">
    <property type="nucleotide sequence ID" value="NZ_BAAAUI010000022.1"/>
</dbReference>
<dbReference type="AlphaFoldDB" id="A0A7W7FSV9"/>
<organism evidence="2 3">
    <name type="scientific">Crossiella cryophila</name>
    <dbReference type="NCBI Taxonomy" id="43355"/>
    <lineage>
        <taxon>Bacteria</taxon>
        <taxon>Bacillati</taxon>
        <taxon>Actinomycetota</taxon>
        <taxon>Actinomycetes</taxon>
        <taxon>Pseudonocardiales</taxon>
        <taxon>Pseudonocardiaceae</taxon>
        <taxon>Crossiella</taxon>
    </lineage>
</organism>
<feature type="domain" description="DUF3885" evidence="1">
    <location>
        <begin position="21"/>
        <end position="189"/>
    </location>
</feature>